<dbReference type="InterPro" id="IPR021671">
    <property type="entry name" value="PD(D/E)XK_Endonuc"/>
</dbReference>
<evidence type="ECO:0000259" key="1">
    <source>
        <dbReference type="Pfam" id="PF11645"/>
    </source>
</evidence>
<dbReference type="Proteomes" id="UP000218899">
    <property type="component" value="Chromosome"/>
</dbReference>
<sequence length="145" mass="15991">MQPRPIHGQHPFMHPKTTGDITEAAVLTALLQAGKAVLRPFSENHRYDLAIDEGDGRISRVQCKTGRLKDGAIEFKTCSSQAHRGKGTRAYHGDIEYFGVYCPETGRSYLVPVTACQTTRVAKLRVEPPKNGQTKGVRPAADFEL</sequence>
<organism evidence="2 3">
    <name type="scientific">Sulfurifustis variabilis</name>
    <dbReference type="NCBI Taxonomy" id="1675686"/>
    <lineage>
        <taxon>Bacteria</taxon>
        <taxon>Pseudomonadati</taxon>
        <taxon>Pseudomonadota</taxon>
        <taxon>Gammaproteobacteria</taxon>
        <taxon>Acidiferrobacterales</taxon>
        <taxon>Acidiferrobacteraceae</taxon>
        <taxon>Sulfurifustis</taxon>
    </lineage>
</organism>
<gene>
    <name evidence="2" type="ORF">SVA_1459</name>
</gene>
<proteinExistence type="predicted"/>
<keyword evidence="3" id="KW-1185">Reference proteome</keyword>
<dbReference type="InterPro" id="IPR011856">
    <property type="entry name" value="tRNA_endonuc-like_dom_sf"/>
</dbReference>
<dbReference type="Pfam" id="PF11645">
    <property type="entry name" value="PDDEXK_5"/>
    <property type="match status" value="1"/>
</dbReference>
<reference evidence="2 3" key="1">
    <citation type="submission" date="2015-08" db="EMBL/GenBank/DDBJ databases">
        <title>Complete genome sequence of Sulfurifustis variabilis.</title>
        <authorList>
            <person name="Miura A."/>
            <person name="Kojima H."/>
            <person name="Fukui M."/>
        </authorList>
    </citation>
    <scope>NUCLEOTIDE SEQUENCE [LARGE SCALE GENOMIC DNA]</scope>
    <source>
        <strain evidence="3">skN76</strain>
    </source>
</reference>
<dbReference type="AlphaFoldDB" id="A0A1B4V619"/>
<dbReference type="KEGG" id="sva:SVA_1459"/>
<dbReference type="EMBL" id="AP014936">
    <property type="protein sequence ID" value="BAU48022.1"/>
    <property type="molecule type" value="Genomic_DNA"/>
</dbReference>
<evidence type="ECO:0000313" key="2">
    <source>
        <dbReference type="EMBL" id="BAU48022.1"/>
    </source>
</evidence>
<accession>A0A1B4V619</accession>
<dbReference type="Gene3D" id="3.40.1350.10">
    <property type="match status" value="1"/>
</dbReference>
<dbReference type="GO" id="GO:0003676">
    <property type="term" value="F:nucleic acid binding"/>
    <property type="evidence" value="ECO:0007669"/>
    <property type="project" value="InterPro"/>
</dbReference>
<protein>
    <recommendedName>
        <fullName evidence="1">PD(D/E)XK endonuclease domain-containing protein</fullName>
    </recommendedName>
</protein>
<feature type="domain" description="PD(D/E)XK endonuclease" evidence="1">
    <location>
        <begin position="13"/>
        <end position="144"/>
    </location>
</feature>
<name>A0A1B4V619_9GAMM</name>
<evidence type="ECO:0000313" key="3">
    <source>
        <dbReference type="Proteomes" id="UP000218899"/>
    </source>
</evidence>